<gene>
    <name evidence="2" type="ORF">EK21DRAFT_97842</name>
</gene>
<evidence type="ECO:0000259" key="1">
    <source>
        <dbReference type="Pfam" id="PF01764"/>
    </source>
</evidence>
<proteinExistence type="predicted"/>
<feature type="domain" description="Fungal lipase-type" evidence="1">
    <location>
        <begin position="72"/>
        <end position="217"/>
    </location>
</feature>
<evidence type="ECO:0000313" key="3">
    <source>
        <dbReference type="Proteomes" id="UP000799777"/>
    </source>
</evidence>
<dbReference type="PANTHER" id="PTHR46023:SF6">
    <property type="entry name" value="LIPASE CLASS 3 FAMILY PROTEIN"/>
    <property type="match status" value="1"/>
</dbReference>
<evidence type="ECO:0000313" key="2">
    <source>
        <dbReference type="EMBL" id="KAF2034075.1"/>
    </source>
</evidence>
<dbReference type="CDD" id="cd00519">
    <property type="entry name" value="Lipase_3"/>
    <property type="match status" value="1"/>
</dbReference>
<dbReference type="Proteomes" id="UP000799777">
    <property type="component" value="Unassembled WGS sequence"/>
</dbReference>
<dbReference type="Gene3D" id="3.40.50.1820">
    <property type="entry name" value="alpha/beta hydrolase"/>
    <property type="match status" value="1"/>
</dbReference>
<dbReference type="AlphaFoldDB" id="A0A9P4HFN7"/>
<dbReference type="EMBL" id="ML978163">
    <property type="protein sequence ID" value="KAF2034075.1"/>
    <property type="molecule type" value="Genomic_DNA"/>
</dbReference>
<dbReference type="InterPro" id="IPR029058">
    <property type="entry name" value="AB_hydrolase_fold"/>
</dbReference>
<comment type="caution">
    <text evidence="2">The sequence shown here is derived from an EMBL/GenBank/DDBJ whole genome shotgun (WGS) entry which is preliminary data.</text>
</comment>
<organism evidence="2 3">
    <name type="scientific">Setomelanomma holmii</name>
    <dbReference type="NCBI Taxonomy" id="210430"/>
    <lineage>
        <taxon>Eukaryota</taxon>
        <taxon>Fungi</taxon>
        <taxon>Dikarya</taxon>
        <taxon>Ascomycota</taxon>
        <taxon>Pezizomycotina</taxon>
        <taxon>Dothideomycetes</taxon>
        <taxon>Pleosporomycetidae</taxon>
        <taxon>Pleosporales</taxon>
        <taxon>Pleosporineae</taxon>
        <taxon>Phaeosphaeriaceae</taxon>
        <taxon>Setomelanomma</taxon>
    </lineage>
</organism>
<keyword evidence="3" id="KW-1185">Reference proteome</keyword>
<reference evidence="2" key="1">
    <citation type="journal article" date="2020" name="Stud. Mycol.">
        <title>101 Dothideomycetes genomes: a test case for predicting lifestyles and emergence of pathogens.</title>
        <authorList>
            <person name="Haridas S."/>
            <person name="Albert R."/>
            <person name="Binder M."/>
            <person name="Bloem J."/>
            <person name="Labutti K."/>
            <person name="Salamov A."/>
            <person name="Andreopoulos B."/>
            <person name="Baker S."/>
            <person name="Barry K."/>
            <person name="Bills G."/>
            <person name="Bluhm B."/>
            <person name="Cannon C."/>
            <person name="Castanera R."/>
            <person name="Culley D."/>
            <person name="Daum C."/>
            <person name="Ezra D."/>
            <person name="Gonzalez J."/>
            <person name="Henrissat B."/>
            <person name="Kuo A."/>
            <person name="Liang C."/>
            <person name="Lipzen A."/>
            <person name="Lutzoni F."/>
            <person name="Magnuson J."/>
            <person name="Mondo S."/>
            <person name="Nolan M."/>
            <person name="Ohm R."/>
            <person name="Pangilinan J."/>
            <person name="Park H.-J."/>
            <person name="Ramirez L."/>
            <person name="Alfaro M."/>
            <person name="Sun H."/>
            <person name="Tritt A."/>
            <person name="Yoshinaga Y."/>
            <person name="Zwiers L.-H."/>
            <person name="Turgeon B."/>
            <person name="Goodwin S."/>
            <person name="Spatafora J."/>
            <person name="Crous P."/>
            <person name="Grigoriev I."/>
        </authorList>
    </citation>
    <scope>NUCLEOTIDE SEQUENCE</scope>
    <source>
        <strain evidence="2">CBS 110217</strain>
    </source>
</reference>
<dbReference type="SUPFAM" id="SSF53474">
    <property type="entry name" value="alpha/beta-Hydrolases"/>
    <property type="match status" value="1"/>
</dbReference>
<sequence>MFRNSKLPPNLPNFSTTLPAWSMVCRAAQGSLDCYDSRAPMRRGTYTPANTSKDIKAMIIDDQLIDDSRLVIVSIRGTEFSSLSDWSVNKAADPVQPTGFLDDEENACHAGFLNVTKAMVNQVATQLQQLPASVEKPSLLFTGHSAGGAVAALLYSHMTSTSVSSELTALASLFPSINCITFGAPPLSLTPLPKRDHAAGIFLSFANEGDPVLRLSNAAYVKSLAKLMTASPPSSVVAPAVQPVKVVRGSRGTRVIRTVAPLAPPTPWEELPLWPTPPAPLTNAGDVILLRDRENGSASASRVADEELADVIFGDLAQHTIEMYMRRIKEVAFDAMMGRNVF</sequence>
<dbReference type="PANTHER" id="PTHR46023">
    <property type="entry name" value="LIPASE CLASS 3 PROTEIN-LIKE"/>
    <property type="match status" value="1"/>
</dbReference>
<dbReference type="InterPro" id="IPR002921">
    <property type="entry name" value="Fungal_lipase-type"/>
</dbReference>
<dbReference type="GO" id="GO:0006629">
    <property type="term" value="P:lipid metabolic process"/>
    <property type="evidence" value="ECO:0007669"/>
    <property type="project" value="InterPro"/>
</dbReference>
<protein>
    <submittedName>
        <fullName evidence="2">Alpha/beta-hydrolase</fullName>
    </submittedName>
</protein>
<accession>A0A9P4HFN7</accession>
<dbReference type="Pfam" id="PF01764">
    <property type="entry name" value="Lipase_3"/>
    <property type="match status" value="1"/>
</dbReference>
<dbReference type="OrthoDB" id="438440at2759"/>
<name>A0A9P4HFN7_9PLEO</name>